<feature type="transmembrane region" description="Helical" evidence="1">
    <location>
        <begin position="12"/>
        <end position="29"/>
    </location>
</feature>
<dbReference type="EMBL" id="BARS01018920">
    <property type="protein sequence ID" value="GAF86275.1"/>
    <property type="molecule type" value="Genomic_DNA"/>
</dbReference>
<keyword evidence="1" id="KW-0472">Membrane</keyword>
<proteinExistence type="predicted"/>
<keyword evidence="1" id="KW-1133">Transmembrane helix</keyword>
<feature type="non-terminal residue" evidence="2">
    <location>
        <position position="39"/>
    </location>
</feature>
<keyword evidence="1" id="KW-0812">Transmembrane</keyword>
<sequence>MEESTPPLMAAITRFLLIATAYVIMFLTLTEVGGHLEGA</sequence>
<reference evidence="2" key="1">
    <citation type="journal article" date="2014" name="Front. Microbiol.">
        <title>High frequency of phylogenetically diverse reductive dehalogenase-homologous genes in deep subseafloor sedimentary metagenomes.</title>
        <authorList>
            <person name="Kawai M."/>
            <person name="Futagami T."/>
            <person name="Toyoda A."/>
            <person name="Takaki Y."/>
            <person name="Nishi S."/>
            <person name="Hori S."/>
            <person name="Arai W."/>
            <person name="Tsubouchi T."/>
            <person name="Morono Y."/>
            <person name="Uchiyama I."/>
            <person name="Ito T."/>
            <person name="Fujiyama A."/>
            <person name="Inagaki F."/>
            <person name="Takami H."/>
        </authorList>
    </citation>
    <scope>NUCLEOTIDE SEQUENCE</scope>
    <source>
        <strain evidence="2">Expedition CK06-06</strain>
    </source>
</reference>
<organism evidence="2">
    <name type="scientific">marine sediment metagenome</name>
    <dbReference type="NCBI Taxonomy" id="412755"/>
    <lineage>
        <taxon>unclassified sequences</taxon>
        <taxon>metagenomes</taxon>
        <taxon>ecological metagenomes</taxon>
    </lineage>
</organism>
<dbReference type="AlphaFoldDB" id="X0UCS5"/>
<name>X0UCS5_9ZZZZ</name>
<evidence type="ECO:0000256" key="1">
    <source>
        <dbReference type="SAM" id="Phobius"/>
    </source>
</evidence>
<comment type="caution">
    <text evidence="2">The sequence shown here is derived from an EMBL/GenBank/DDBJ whole genome shotgun (WGS) entry which is preliminary data.</text>
</comment>
<protein>
    <submittedName>
        <fullName evidence="2">Uncharacterized protein</fullName>
    </submittedName>
</protein>
<evidence type="ECO:0000313" key="2">
    <source>
        <dbReference type="EMBL" id="GAF86275.1"/>
    </source>
</evidence>
<accession>X0UCS5</accession>
<gene>
    <name evidence="2" type="ORF">S01H1_30714</name>
</gene>